<dbReference type="InterPro" id="IPR001753">
    <property type="entry name" value="Enoyl-CoA_hydra/iso"/>
</dbReference>
<dbReference type="AlphaFoldDB" id="A0AA35TVE1"/>
<dbReference type="PANTHER" id="PTHR11941">
    <property type="entry name" value="ENOYL-COA HYDRATASE-RELATED"/>
    <property type="match status" value="1"/>
</dbReference>
<dbReference type="GO" id="GO:0006635">
    <property type="term" value="P:fatty acid beta-oxidation"/>
    <property type="evidence" value="ECO:0007669"/>
    <property type="project" value="TreeGrafter"/>
</dbReference>
<proteinExistence type="inferred from homology"/>
<dbReference type="InterPro" id="IPR029045">
    <property type="entry name" value="ClpP/crotonase-like_dom_sf"/>
</dbReference>
<dbReference type="Pfam" id="PF00378">
    <property type="entry name" value="ECH_1"/>
    <property type="match status" value="1"/>
</dbReference>
<organism evidence="3 4">
    <name type="scientific">Geodia barretti</name>
    <name type="common">Barrett's horny sponge</name>
    <dbReference type="NCBI Taxonomy" id="519541"/>
    <lineage>
        <taxon>Eukaryota</taxon>
        <taxon>Metazoa</taxon>
        <taxon>Porifera</taxon>
        <taxon>Demospongiae</taxon>
        <taxon>Heteroscleromorpha</taxon>
        <taxon>Tetractinellida</taxon>
        <taxon>Astrophorina</taxon>
        <taxon>Geodiidae</taxon>
        <taxon>Geodia</taxon>
    </lineage>
</organism>
<dbReference type="GO" id="GO:0003824">
    <property type="term" value="F:catalytic activity"/>
    <property type="evidence" value="ECO:0007669"/>
    <property type="project" value="InterPro"/>
</dbReference>
<gene>
    <name evidence="3" type="ORF">GBAR_LOCUS30132</name>
</gene>
<evidence type="ECO:0000313" key="4">
    <source>
        <dbReference type="Proteomes" id="UP001174909"/>
    </source>
</evidence>
<dbReference type="EMBL" id="CASHTH010004259">
    <property type="protein sequence ID" value="CAI8055190.1"/>
    <property type="molecule type" value="Genomic_DNA"/>
</dbReference>
<dbReference type="Gene3D" id="3.90.226.10">
    <property type="entry name" value="2-enoyl-CoA Hydratase, Chain A, domain 1"/>
    <property type="match status" value="1"/>
</dbReference>
<dbReference type="PROSITE" id="PS00166">
    <property type="entry name" value="ENOYL_COA_HYDRATASE"/>
    <property type="match status" value="1"/>
</dbReference>
<evidence type="ECO:0000256" key="1">
    <source>
        <dbReference type="ARBA" id="ARBA00005254"/>
    </source>
</evidence>
<dbReference type="PANTHER" id="PTHR11941:SF54">
    <property type="entry name" value="ENOYL-COA HYDRATASE, MITOCHONDRIAL"/>
    <property type="match status" value="1"/>
</dbReference>
<dbReference type="GO" id="GO:0005739">
    <property type="term" value="C:mitochondrion"/>
    <property type="evidence" value="ECO:0007669"/>
    <property type="project" value="TreeGrafter"/>
</dbReference>
<keyword evidence="4" id="KW-1185">Reference proteome</keyword>
<evidence type="ECO:0000256" key="2">
    <source>
        <dbReference type="RuleBase" id="RU003707"/>
    </source>
</evidence>
<dbReference type="CDD" id="cd06558">
    <property type="entry name" value="crotonase-like"/>
    <property type="match status" value="1"/>
</dbReference>
<dbReference type="SUPFAM" id="SSF52096">
    <property type="entry name" value="ClpP/crotonase"/>
    <property type="match status" value="1"/>
</dbReference>
<reference evidence="3" key="1">
    <citation type="submission" date="2023-03" db="EMBL/GenBank/DDBJ databases">
        <authorList>
            <person name="Steffen K."/>
            <person name="Cardenas P."/>
        </authorList>
    </citation>
    <scope>NUCLEOTIDE SEQUENCE</scope>
</reference>
<comment type="similarity">
    <text evidence="1 2">Belongs to the enoyl-CoA hydratase/isomerase family.</text>
</comment>
<name>A0AA35TVE1_GEOBA</name>
<accession>A0AA35TVE1</accession>
<dbReference type="Proteomes" id="UP001174909">
    <property type="component" value="Unassembled WGS sequence"/>
</dbReference>
<comment type="caution">
    <text evidence="3">The sequence shown here is derived from an EMBL/GenBank/DDBJ whole genome shotgun (WGS) entry which is preliminary data.</text>
</comment>
<dbReference type="InterPro" id="IPR018376">
    <property type="entry name" value="Enoyl-CoA_hyd/isom_CS"/>
</dbReference>
<sequence>MLRQAARKLAPSLSRRPWRPLLAVSHLSTSSPARGEYEFIISEKRGEGGCVGLVTLNRRKALNALCDGLMSELREALATFDSDPGVGAMVLTGSEKAFAAGADIAEMQPLTFQSCYSQQFLGNWDAISRITKPVIAAVNGYALGGGCEVAMVCDIIYAGERMSAQEALSLGLISKVFPTESSSTQPYSSRAYISSSPRSLWQCARRRSMPQNSCLSMKD</sequence>
<evidence type="ECO:0000313" key="3">
    <source>
        <dbReference type="EMBL" id="CAI8055190.1"/>
    </source>
</evidence>
<protein>
    <submittedName>
        <fullName evidence="3">Enoyl-CoA hydratase, mitochondrial</fullName>
    </submittedName>
</protein>